<sequence length="723" mass="80224">MASTPATCSPISLQLRLALNCKNCAKFPSVLVRARVRKLDPRVRMTCYPIVYNGAIIERANGQRRSGVCFARSDSTGDGFSGWSESDSGEEVLDLRRKTWFGGLVGIGITGFILVSGITFAAWSISKQNSSRQKPQMEALSTQQELLLDSDTGNDRLGENEKEDNSVNADDRTLAGKTGVPAPLASAAIKTLPGKVLVPAVVDQVQGQALSALQVLKVIEAEVEPSDLCTRREYARWLVSASSALSRNTTSKVYPAMYIENVTELAFDDITPEDPDFASIQGLAEAGLISSKLSRHDILSSFDEDQGPFYFSPESPLSRQDLVSWKMALEKRQLPEADRKMLHQVSGFIDTDKIHPDACPALVADLSVGEHGIIALAFGYTRLFQPDKPVTKAQAAIALATGEASDIVSEELARIEAESMAENAVAAHGALVAQVEKDINASFEKQLSIEREKVDAVEKMAEEAKQELERLRSERERENLALMKEHAAIESEMEVFSRLRNELEEQLQGLMSNKVEVSYEKERINKLRKEAEIENQEIARLQYELEVERKALSMARAWAEDEAKRAREQAKALEEARDRWERRGIKVVVDSDLREQESAGDTWLDSSKQFSVKETVDRAENLMDKLKVMAAELRGKSKEIVDKIIEKIALLISNLRQWVSDAGKQAEDLKEVAISRASRSTSELQQSTAELRLALKEGAKRVVGDCREGVEKITQKFKTSYGD</sequence>
<keyword evidence="3" id="KW-0812">Transmembrane</keyword>
<keyword evidence="1" id="KW-0175">Coiled coil</keyword>
<evidence type="ECO:0000256" key="3">
    <source>
        <dbReference type="SAM" id="Phobius"/>
    </source>
</evidence>
<dbReference type="PANTHER" id="PTHR33740:SF3">
    <property type="entry name" value="GPI-ANCHORED ADHESIN-LIKE PROTEIN"/>
    <property type="match status" value="1"/>
</dbReference>
<feature type="coiled-coil region" evidence="1">
    <location>
        <begin position="447"/>
        <end position="583"/>
    </location>
</feature>
<evidence type="ECO:0000313" key="4">
    <source>
        <dbReference type="Proteomes" id="UP000504603"/>
    </source>
</evidence>
<feature type="transmembrane region" description="Helical" evidence="3">
    <location>
        <begin position="100"/>
        <end position="125"/>
    </location>
</feature>
<dbReference type="AlphaFoldDB" id="A0A6J1CJ48"/>
<keyword evidence="3" id="KW-0472">Membrane</keyword>
<evidence type="ECO:0000256" key="2">
    <source>
        <dbReference type="SAM" id="MobiDB-lite"/>
    </source>
</evidence>
<gene>
    <name evidence="5" type="primary">LOC111011467</name>
</gene>
<proteinExistence type="predicted"/>
<keyword evidence="4" id="KW-1185">Reference proteome</keyword>
<feature type="region of interest" description="Disordered" evidence="2">
    <location>
        <begin position="150"/>
        <end position="175"/>
    </location>
</feature>
<keyword evidence="3" id="KW-1133">Transmembrane helix</keyword>
<protein>
    <submittedName>
        <fullName evidence="5">Uncharacterized protein LOC111011467 isoform X4</fullName>
    </submittedName>
</protein>
<evidence type="ECO:0000313" key="5">
    <source>
        <dbReference type="RefSeq" id="XP_022140923.1"/>
    </source>
</evidence>
<dbReference type="PANTHER" id="PTHR33740">
    <property type="entry name" value="GPI-ANCHORED ADHESIN-LIKE PROTEIN"/>
    <property type="match status" value="1"/>
</dbReference>
<dbReference type="RefSeq" id="XP_022140923.1">
    <property type="nucleotide sequence ID" value="XM_022285231.1"/>
</dbReference>
<accession>A0A6J1CJ48</accession>
<organism evidence="4 5">
    <name type="scientific">Momordica charantia</name>
    <name type="common">Bitter gourd</name>
    <name type="synonym">Balsam pear</name>
    <dbReference type="NCBI Taxonomy" id="3673"/>
    <lineage>
        <taxon>Eukaryota</taxon>
        <taxon>Viridiplantae</taxon>
        <taxon>Streptophyta</taxon>
        <taxon>Embryophyta</taxon>
        <taxon>Tracheophyta</taxon>
        <taxon>Spermatophyta</taxon>
        <taxon>Magnoliopsida</taxon>
        <taxon>eudicotyledons</taxon>
        <taxon>Gunneridae</taxon>
        <taxon>Pentapetalae</taxon>
        <taxon>rosids</taxon>
        <taxon>fabids</taxon>
        <taxon>Cucurbitales</taxon>
        <taxon>Cucurbitaceae</taxon>
        <taxon>Momordiceae</taxon>
        <taxon>Momordica</taxon>
    </lineage>
</organism>
<name>A0A6J1CJ48_MOMCH</name>
<dbReference type="GeneID" id="111011467"/>
<dbReference type="Proteomes" id="UP000504603">
    <property type="component" value="Unplaced"/>
</dbReference>
<evidence type="ECO:0000256" key="1">
    <source>
        <dbReference type="SAM" id="Coils"/>
    </source>
</evidence>
<feature type="compositionally biased region" description="Basic and acidic residues" evidence="2">
    <location>
        <begin position="153"/>
        <end position="174"/>
    </location>
</feature>
<feature type="coiled-coil region" evidence="1">
    <location>
        <begin position="612"/>
        <end position="639"/>
    </location>
</feature>
<reference evidence="5" key="1">
    <citation type="submission" date="2025-08" db="UniProtKB">
        <authorList>
            <consortium name="RefSeq"/>
        </authorList>
    </citation>
    <scope>IDENTIFICATION</scope>
    <source>
        <strain evidence="5">OHB3-1</strain>
    </source>
</reference>